<sequence>MLPRLVVTQDADGFTLTLDGEPVTDTPVPRAELGHRIAAAIDAAGCPVRVEVHDVGGGIHSDIIEPPPHGLDPRPPRTDQAAFAVHHRGFLPGEQVVLAVVERTETANANGVVTLSTTKELTGGRELLLFGRVSGTTFVGGPR</sequence>
<proteinExistence type="predicted"/>
<name>A0A1H5MZ65_9ACTN</name>
<dbReference type="EMBL" id="FNUC01000003">
    <property type="protein sequence ID" value="SEE94642.1"/>
    <property type="molecule type" value="Genomic_DNA"/>
</dbReference>
<protein>
    <submittedName>
        <fullName evidence="1">Uncharacterized protein</fullName>
    </submittedName>
</protein>
<reference evidence="2" key="1">
    <citation type="submission" date="2016-10" db="EMBL/GenBank/DDBJ databases">
        <authorList>
            <person name="Varghese N."/>
            <person name="Submissions S."/>
        </authorList>
    </citation>
    <scope>NUCLEOTIDE SEQUENCE [LARGE SCALE GENOMIC DNA]</scope>
    <source>
        <strain evidence="2">DSM 45237</strain>
    </source>
</reference>
<dbReference type="Proteomes" id="UP000181980">
    <property type="component" value="Unassembled WGS sequence"/>
</dbReference>
<dbReference type="RefSeq" id="WP_141711787.1">
    <property type="nucleotide sequence ID" value="NZ_FNUC01000003.1"/>
</dbReference>
<dbReference type="AlphaFoldDB" id="A0A1H5MZ65"/>
<evidence type="ECO:0000313" key="2">
    <source>
        <dbReference type="Proteomes" id="UP000181980"/>
    </source>
</evidence>
<organism evidence="1 2">
    <name type="scientific">Jiangella alba</name>
    <dbReference type="NCBI Taxonomy" id="561176"/>
    <lineage>
        <taxon>Bacteria</taxon>
        <taxon>Bacillati</taxon>
        <taxon>Actinomycetota</taxon>
        <taxon>Actinomycetes</taxon>
        <taxon>Jiangellales</taxon>
        <taxon>Jiangellaceae</taxon>
        <taxon>Jiangella</taxon>
    </lineage>
</organism>
<accession>A0A1H5MZ65</accession>
<keyword evidence="2" id="KW-1185">Reference proteome</keyword>
<dbReference type="STRING" id="561176.SAMN04488561_3566"/>
<gene>
    <name evidence="1" type="ORF">SAMN04488561_3566</name>
</gene>
<dbReference type="OrthoDB" id="4774250at2"/>
<evidence type="ECO:0000313" key="1">
    <source>
        <dbReference type="EMBL" id="SEE94642.1"/>
    </source>
</evidence>